<dbReference type="EMBL" id="ML170164">
    <property type="protein sequence ID" value="TDL25097.1"/>
    <property type="molecule type" value="Genomic_DNA"/>
</dbReference>
<dbReference type="AlphaFoldDB" id="A0A4Y7QBP4"/>
<proteinExistence type="predicted"/>
<keyword evidence="4" id="KW-1185">Reference proteome</keyword>
<name>A0A4Y7QBP4_9AGAM</name>
<feature type="region of interest" description="Disordered" evidence="1">
    <location>
        <begin position="1007"/>
        <end position="1027"/>
    </location>
</feature>
<gene>
    <name evidence="3" type="ORF">BD410DRAFT_717811</name>
</gene>
<evidence type="ECO:0000259" key="2">
    <source>
        <dbReference type="Pfam" id="PF18803"/>
    </source>
</evidence>
<evidence type="ECO:0000313" key="3">
    <source>
        <dbReference type="EMBL" id="TDL25097.1"/>
    </source>
</evidence>
<accession>A0A4Y7QBP4</accession>
<reference evidence="3 4" key="1">
    <citation type="submission" date="2018-06" db="EMBL/GenBank/DDBJ databases">
        <title>A transcriptomic atlas of mushroom development highlights an independent origin of complex multicellularity.</title>
        <authorList>
            <consortium name="DOE Joint Genome Institute"/>
            <person name="Krizsan K."/>
            <person name="Almasi E."/>
            <person name="Merenyi Z."/>
            <person name="Sahu N."/>
            <person name="Viragh M."/>
            <person name="Koszo T."/>
            <person name="Mondo S."/>
            <person name="Kiss B."/>
            <person name="Balint B."/>
            <person name="Kues U."/>
            <person name="Barry K."/>
            <person name="Hegedus J.C."/>
            <person name="Henrissat B."/>
            <person name="Johnson J."/>
            <person name="Lipzen A."/>
            <person name="Ohm R."/>
            <person name="Nagy I."/>
            <person name="Pangilinan J."/>
            <person name="Yan J."/>
            <person name="Xiong Y."/>
            <person name="Grigoriev I.V."/>
            <person name="Hibbett D.S."/>
            <person name="Nagy L.G."/>
        </authorList>
    </citation>
    <scope>NUCLEOTIDE SEQUENCE [LARGE SCALE GENOMIC DNA]</scope>
    <source>
        <strain evidence="3 4">SZMC22713</strain>
    </source>
</reference>
<dbReference type="InterPro" id="IPR041457">
    <property type="entry name" value="CxC2_KDZ-assoc"/>
</dbReference>
<feature type="non-terminal residue" evidence="3">
    <location>
        <position position="1"/>
    </location>
</feature>
<feature type="domain" description="CxC2-like cysteine cluster KDZ transposase-associated" evidence="2">
    <location>
        <begin position="86"/>
        <end position="192"/>
    </location>
</feature>
<dbReference type="Proteomes" id="UP000294933">
    <property type="component" value="Unassembled WGS sequence"/>
</dbReference>
<evidence type="ECO:0000313" key="4">
    <source>
        <dbReference type="Proteomes" id="UP000294933"/>
    </source>
</evidence>
<dbReference type="Pfam" id="PF18803">
    <property type="entry name" value="CxC2"/>
    <property type="match status" value="1"/>
</dbReference>
<dbReference type="CDD" id="cd19757">
    <property type="entry name" value="Bbox1"/>
    <property type="match status" value="1"/>
</dbReference>
<sequence length="1027" mass="115796">IDALLEWKLHRNEYLDEHIRLDGLGDSSALLCRSCGQEGLCRCLDCFNGAILCDGCMSAKHKHNPLHRIEASISPWTGDYFQKSSLHAIGYVLHLGHNGLPCTHASPASEPMTIIDTSGIHTIQVMFCGCPSLCLSRRTQLLRVRWWPATIDRPQTVTTFACLDTFLQLSLQSKLNMYDFYLAIVHLTDNTGTRNLKVTWYPFHACSVDLSYNCQERYKEFSRCVHEIRHILSAKRSARGHDPDGINQTKPGECAVECPACPHPDRNLPDGWEDTPERDRFKYALYLAMDANFRLKSKERGIRDSPLGDGWAYFVPTVPFKEHLANYVDQPEMNTCESKLRAVDHANVRGDQRLLVNGVGGVNCSRHALNRQTGFGDLQRGEKYSNMDYFVLSTLHDVKVKTLYLSYDIACQWFVNLPKRIEEYPLRLQIRADLVVIVAVPKLHLVGHGPKCQSIYSLNFIPGSARTCGESIEQIWSGQNAVAMSTREMSPGNRQDTLDDHLGAWNFRKVVGLGKQLLALLREAVVMEKDHGQLLIELSESLESDVVEKWRVMVEKWNADHSQPDPYSQPASENGTFAEVRLELARQESVDTAAGVVSAHETSASTFLSTGLDLEEQQRVLRATIASSSSRSAVQAAENQQKRHALKHRIDHWRGIQAVYMPGVSSTLHDRNPSLDERTEAGNAELSPLILPSALQVSDRIASSLPGLAEKERRLRLAQADDCLQQIRRLLRIKSNLWQYKLTNVSGQRASTRARSIIDRFGQKVQRHADRYRAARTALLALDPTGDWQTRLHVLNTGDIRGLGRDDDTNNGTGRKKGMPTRESEGRRGVSWIWIRKVGHVNHMVFTYVSDVFRTSAMRVEWAKSWARAERWREEVILVTEEMRRTLAFLEWRAKWWESQVDSRMETVDVKSGLRAYAMKQAAVQRDLAKRFARLWIPFLRKNGLAPTLCEEWLPVVPLPLSPTVTLVTSTAPPTAAASSSPLAADDLSLPARHHGLSLRELFDAEDEADGDIDSDGTCSDDDGIFE</sequence>
<dbReference type="Pfam" id="PF18758">
    <property type="entry name" value="KDZ"/>
    <property type="match status" value="1"/>
</dbReference>
<dbReference type="InterPro" id="IPR040521">
    <property type="entry name" value="KDZ"/>
</dbReference>
<dbReference type="OrthoDB" id="3257768at2759"/>
<dbReference type="PANTHER" id="PTHR33096:SF1">
    <property type="entry name" value="CXC1-LIKE CYSTEINE CLUSTER ASSOCIATED WITH KDZ TRANSPOSASES DOMAIN-CONTAINING PROTEIN"/>
    <property type="match status" value="1"/>
</dbReference>
<dbReference type="VEuPathDB" id="FungiDB:BD410DRAFT_717811"/>
<protein>
    <recommendedName>
        <fullName evidence="2">CxC2-like cysteine cluster KDZ transposase-associated domain-containing protein</fullName>
    </recommendedName>
</protein>
<feature type="region of interest" description="Disordered" evidence="1">
    <location>
        <begin position="803"/>
        <end position="824"/>
    </location>
</feature>
<dbReference type="STRING" id="50990.A0A4Y7QBP4"/>
<organism evidence="3 4">
    <name type="scientific">Rickenella mellea</name>
    <dbReference type="NCBI Taxonomy" id="50990"/>
    <lineage>
        <taxon>Eukaryota</taxon>
        <taxon>Fungi</taxon>
        <taxon>Dikarya</taxon>
        <taxon>Basidiomycota</taxon>
        <taxon>Agaricomycotina</taxon>
        <taxon>Agaricomycetes</taxon>
        <taxon>Hymenochaetales</taxon>
        <taxon>Rickenellaceae</taxon>
        <taxon>Rickenella</taxon>
    </lineage>
</organism>
<dbReference type="PANTHER" id="PTHR33096">
    <property type="entry name" value="CXC2 DOMAIN-CONTAINING PROTEIN"/>
    <property type="match status" value="1"/>
</dbReference>
<evidence type="ECO:0000256" key="1">
    <source>
        <dbReference type="SAM" id="MobiDB-lite"/>
    </source>
</evidence>